<evidence type="ECO:0000313" key="1">
    <source>
        <dbReference type="EMBL" id="MCK9689507.1"/>
    </source>
</evidence>
<name>A0A9X2C2M0_9BURK</name>
<accession>A0A9X2C2M0</accession>
<protein>
    <submittedName>
        <fullName evidence="1">Uncharacterized protein</fullName>
    </submittedName>
</protein>
<organism evidence="1 2">
    <name type="scientific">Scleromatobacter humisilvae</name>
    <dbReference type="NCBI Taxonomy" id="2897159"/>
    <lineage>
        <taxon>Bacteria</taxon>
        <taxon>Pseudomonadati</taxon>
        <taxon>Pseudomonadota</taxon>
        <taxon>Betaproteobacteria</taxon>
        <taxon>Burkholderiales</taxon>
        <taxon>Sphaerotilaceae</taxon>
        <taxon>Scleromatobacter</taxon>
    </lineage>
</organism>
<dbReference type="RefSeq" id="WP_275685558.1">
    <property type="nucleotide sequence ID" value="NZ_JAJLJH010000015.1"/>
</dbReference>
<keyword evidence="2" id="KW-1185">Reference proteome</keyword>
<sequence length="208" mass="22112">MAITHSISPPRAIPRSRSHGAVTFLLVSPLLFTVELAHAEYDFGTVDIGPTLTATSGCFSVPSVNSDEFSIRAINESGKPWDDFTVLILTCPSDKVSHPSLDGITFLGPPPTPTADKGTGATNVLNPSVLSQKIDLNSEHFDLPFNVNPHEHVDLNLPYKAGFTLPQFELQLIASVVPEPGIGWMMGVSLIGLLACGTRRGGDPGRAA</sequence>
<gene>
    <name evidence="1" type="ORF">LPC04_27630</name>
</gene>
<dbReference type="EMBL" id="JAJLJH010000015">
    <property type="protein sequence ID" value="MCK9689507.1"/>
    <property type="molecule type" value="Genomic_DNA"/>
</dbReference>
<proteinExistence type="predicted"/>
<dbReference type="Proteomes" id="UP001139353">
    <property type="component" value="Unassembled WGS sequence"/>
</dbReference>
<reference evidence="1" key="1">
    <citation type="submission" date="2021-11" db="EMBL/GenBank/DDBJ databases">
        <title>BS-T2-15 a new species belonging to the Comamonadaceae family isolated from the soil of a French oak forest.</title>
        <authorList>
            <person name="Mieszkin S."/>
            <person name="Alain K."/>
        </authorList>
    </citation>
    <scope>NUCLEOTIDE SEQUENCE</scope>
    <source>
        <strain evidence="1">BS-T2-15</strain>
    </source>
</reference>
<dbReference type="AlphaFoldDB" id="A0A9X2C2M0"/>
<comment type="caution">
    <text evidence="1">The sequence shown here is derived from an EMBL/GenBank/DDBJ whole genome shotgun (WGS) entry which is preliminary data.</text>
</comment>
<evidence type="ECO:0000313" key="2">
    <source>
        <dbReference type="Proteomes" id="UP001139353"/>
    </source>
</evidence>